<gene>
    <name evidence="2" type="ORF">RFI_37778</name>
</gene>
<evidence type="ECO:0000256" key="1">
    <source>
        <dbReference type="SAM" id="MobiDB-lite"/>
    </source>
</evidence>
<dbReference type="EMBL" id="ASPP01043228">
    <property type="protein sequence ID" value="ETN99692.1"/>
    <property type="molecule type" value="Genomic_DNA"/>
</dbReference>
<accession>X6LCD1</accession>
<protein>
    <submittedName>
        <fullName evidence="2">Uncharacterized protein</fullName>
    </submittedName>
</protein>
<keyword evidence="3" id="KW-1185">Reference proteome</keyword>
<name>X6LCD1_RETFI</name>
<feature type="non-terminal residue" evidence="2">
    <location>
        <position position="184"/>
    </location>
</feature>
<evidence type="ECO:0000313" key="3">
    <source>
        <dbReference type="Proteomes" id="UP000023152"/>
    </source>
</evidence>
<sequence length="184" mass="21644">MVSLLQLQKDKYTGKELMDILAEKYKESNWHVFKIFMDNKLLHEHSTIQLPITTHLLIVLSNPNKKQNNINDGNCTNDNVHSKKQNQYNKKKESNEHIDEDKKYDSASLPDSDTIAKEFYSYFLLNEPEVCKSIEEKLERISNIKKFLKCLQNQREESLHNAKYLSIITNFCDSHHIDHSTFLT</sequence>
<organism evidence="2 3">
    <name type="scientific">Reticulomyxa filosa</name>
    <dbReference type="NCBI Taxonomy" id="46433"/>
    <lineage>
        <taxon>Eukaryota</taxon>
        <taxon>Sar</taxon>
        <taxon>Rhizaria</taxon>
        <taxon>Retaria</taxon>
        <taxon>Foraminifera</taxon>
        <taxon>Monothalamids</taxon>
        <taxon>Reticulomyxidae</taxon>
        <taxon>Reticulomyxa</taxon>
    </lineage>
</organism>
<dbReference type="AlphaFoldDB" id="X6LCD1"/>
<comment type="caution">
    <text evidence="2">The sequence shown here is derived from an EMBL/GenBank/DDBJ whole genome shotgun (WGS) entry which is preliminary data.</text>
</comment>
<proteinExistence type="predicted"/>
<feature type="region of interest" description="Disordered" evidence="1">
    <location>
        <begin position="68"/>
        <end position="106"/>
    </location>
</feature>
<evidence type="ECO:0000313" key="2">
    <source>
        <dbReference type="EMBL" id="ETN99692.1"/>
    </source>
</evidence>
<feature type="compositionally biased region" description="Low complexity" evidence="1">
    <location>
        <begin position="68"/>
        <end position="79"/>
    </location>
</feature>
<dbReference type="Proteomes" id="UP000023152">
    <property type="component" value="Unassembled WGS sequence"/>
</dbReference>
<reference evidence="2 3" key="1">
    <citation type="journal article" date="2013" name="Curr. Biol.">
        <title>The Genome of the Foraminiferan Reticulomyxa filosa.</title>
        <authorList>
            <person name="Glockner G."/>
            <person name="Hulsmann N."/>
            <person name="Schleicher M."/>
            <person name="Noegel A.A."/>
            <person name="Eichinger L."/>
            <person name="Gallinger C."/>
            <person name="Pawlowski J."/>
            <person name="Sierra R."/>
            <person name="Euteneuer U."/>
            <person name="Pillet L."/>
            <person name="Moustafa A."/>
            <person name="Platzer M."/>
            <person name="Groth M."/>
            <person name="Szafranski K."/>
            <person name="Schliwa M."/>
        </authorList>
    </citation>
    <scope>NUCLEOTIDE SEQUENCE [LARGE SCALE GENOMIC DNA]</scope>
</reference>
<feature type="compositionally biased region" description="Basic and acidic residues" evidence="1">
    <location>
        <begin position="90"/>
        <end position="105"/>
    </location>
</feature>